<evidence type="ECO:0000313" key="6">
    <source>
        <dbReference type="Proteomes" id="UP000033774"/>
    </source>
</evidence>
<dbReference type="EMBL" id="LAJY01000318">
    <property type="protein sequence ID" value="KJV09258.1"/>
    <property type="molecule type" value="Genomic_DNA"/>
</dbReference>
<dbReference type="AlphaFoldDB" id="A0A0F3IRT5"/>
<dbReference type="GO" id="GO:0008237">
    <property type="term" value="F:metallopeptidase activity"/>
    <property type="evidence" value="ECO:0007669"/>
    <property type="project" value="InterPro"/>
</dbReference>
<dbReference type="PANTHER" id="PTHR43421:SF1">
    <property type="entry name" value="METALLOPROTEASE PMBA"/>
    <property type="match status" value="1"/>
</dbReference>
<dbReference type="RefSeq" id="WP_045776152.1">
    <property type="nucleotide sequence ID" value="NZ_LAJY01000318.1"/>
</dbReference>
<sequence>MTTPPTLDLLSDLVAKARAAGADSADAVMHHGVSVSVERRLGRIEKLERSEGQDLGLRVFIGQRQAIVSSSDLRPDALAAMVERALAMARLAPEDPFCGIAGAELLARSFPNLDSVDPVEPDIDLLLARAAAAEDTAMGVAGITNSDGANAGWGSGYSALVTSAGFAGESRSTYHSISMTAVAGTGTGMERDYDYSSALHAEDLDDPARIGRSAAERALRRLNPRKLDTAKVPVIFDPRVAGGLVGHALGAISGPSIARGTSFLKDKLGQPVFSAKITLREEPHRKRGLRSRPYDAEGLPTQARALFDKGVLTTWLLDLRSARQLNLAPTGHAARGTSGPPGPAASNLTVEAGTLKPQELYAGENALYVTDLMGQGVNGLTGDYSRGAAGFWIENGEIAYPVSEITIAGNLKDMYQTLTPADDLEIKRGLDSPSLRVEGMVLAGR</sequence>
<reference evidence="5 6" key="1">
    <citation type="submission" date="2015-03" db="EMBL/GenBank/DDBJ databases">
        <title>Draft genome sequence of Elstera litoralis.</title>
        <authorList>
            <person name="Rahalkar M.C."/>
            <person name="Dhakephalkar P.K."/>
            <person name="Pore S.D."/>
            <person name="Arora P."/>
            <person name="Kapse N.G."/>
            <person name="Pandit P.S."/>
        </authorList>
    </citation>
    <scope>NUCLEOTIDE SEQUENCE [LARGE SCALE GENOMIC DNA]</scope>
    <source>
        <strain evidence="5 6">Dia-1</strain>
    </source>
</reference>
<dbReference type="InterPro" id="IPR002510">
    <property type="entry name" value="Metalloprtase-TldD/E_N"/>
</dbReference>
<dbReference type="InterPro" id="IPR045570">
    <property type="entry name" value="Metalloprtase-TldD/E_cen_dom"/>
</dbReference>
<dbReference type="InterPro" id="IPR047657">
    <property type="entry name" value="PmbA"/>
</dbReference>
<name>A0A0F3IRT5_9PROT</name>
<accession>A0A0F3IRT5</accession>
<dbReference type="OrthoDB" id="9803618at2"/>
<proteinExistence type="inferred from homology"/>
<evidence type="ECO:0000313" key="5">
    <source>
        <dbReference type="EMBL" id="KJV09258.1"/>
    </source>
</evidence>
<evidence type="ECO:0000259" key="4">
    <source>
        <dbReference type="Pfam" id="PF19290"/>
    </source>
</evidence>
<dbReference type="Gene3D" id="3.30.2290.10">
    <property type="entry name" value="PmbA/TldD superfamily"/>
    <property type="match status" value="1"/>
</dbReference>
<feature type="domain" description="Metalloprotease TldD/E central" evidence="4">
    <location>
        <begin position="118"/>
        <end position="222"/>
    </location>
</feature>
<evidence type="ECO:0000259" key="3">
    <source>
        <dbReference type="Pfam" id="PF19289"/>
    </source>
</evidence>
<dbReference type="Pfam" id="PF01523">
    <property type="entry name" value="PmbA_TldD_1st"/>
    <property type="match status" value="1"/>
</dbReference>
<organism evidence="5 6">
    <name type="scientific">Elstera litoralis</name>
    <dbReference type="NCBI Taxonomy" id="552518"/>
    <lineage>
        <taxon>Bacteria</taxon>
        <taxon>Pseudomonadati</taxon>
        <taxon>Pseudomonadota</taxon>
        <taxon>Alphaproteobacteria</taxon>
        <taxon>Rhodospirillales</taxon>
        <taxon>Rhodospirillaceae</taxon>
        <taxon>Elstera</taxon>
    </lineage>
</organism>
<protein>
    <submittedName>
        <fullName evidence="5">Modulator protein</fullName>
    </submittedName>
</protein>
<dbReference type="Pfam" id="PF19290">
    <property type="entry name" value="PmbA_TldD_2nd"/>
    <property type="match status" value="1"/>
</dbReference>
<dbReference type="GO" id="GO:0005829">
    <property type="term" value="C:cytosol"/>
    <property type="evidence" value="ECO:0007669"/>
    <property type="project" value="TreeGrafter"/>
</dbReference>
<comment type="caution">
    <text evidence="5">The sequence shown here is derived from an EMBL/GenBank/DDBJ whole genome shotgun (WGS) entry which is preliminary data.</text>
</comment>
<dbReference type="PATRIC" id="fig|552518.3.peg.2116"/>
<dbReference type="GO" id="GO:0006508">
    <property type="term" value="P:proteolysis"/>
    <property type="evidence" value="ECO:0007669"/>
    <property type="project" value="InterPro"/>
</dbReference>
<dbReference type="PANTHER" id="PTHR43421">
    <property type="entry name" value="METALLOPROTEASE PMBA"/>
    <property type="match status" value="1"/>
</dbReference>
<dbReference type="InterPro" id="IPR045569">
    <property type="entry name" value="Metalloprtase-TldD/E_C"/>
</dbReference>
<dbReference type="SUPFAM" id="SSF111283">
    <property type="entry name" value="Putative modulator of DNA gyrase, PmbA/TldD"/>
    <property type="match status" value="1"/>
</dbReference>
<dbReference type="Pfam" id="PF19289">
    <property type="entry name" value="PmbA_TldD_3rd"/>
    <property type="match status" value="1"/>
</dbReference>
<dbReference type="InterPro" id="IPR035068">
    <property type="entry name" value="TldD/PmbA_N"/>
</dbReference>
<keyword evidence="6" id="KW-1185">Reference proteome</keyword>
<feature type="domain" description="Metalloprotease TldD/E N-terminal" evidence="2">
    <location>
        <begin position="25"/>
        <end position="89"/>
    </location>
</feature>
<feature type="domain" description="Metalloprotease TldD/E C-terminal" evidence="3">
    <location>
        <begin position="230"/>
        <end position="444"/>
    </location>
</feature>
<comment type="similarity">
    <text evidence="1">Belongs to the peptidase U62 family.</text>
</comment>
<evidence type="ECO:0000256" key="1">
    <source>
        <dbReference type="ARBA" id="ARBA00005836"/>
    </source>
</evidence>
<dbReference type="InterPro" id="IPR036059">
    <property type="entry name" value="TldD/PmbA_sf"/>
</dbReference>
<dbReference type="Proteomes" id="UP000033774">
    <property type="component" value="Unassembled WGS sequence"/>
</dbReference>
<gene>
    <name evidence="5" type="ORF">VZ95_12555</name>
</gene>
<evidence type="ECO:0000259" key="2">
    <source>
        <dbReference type="Pfam" id="PF01523"/>
    </source>
</evidence>